<keyword evidence="3" id="KW-1185">Reference proteome</keyword>
<feature type="compositionally biased region" description="Polar residues" evidence="1">
    <location>
        <begin position="254"/>
        <end position="263"/>
    </location>
</feature>
<feature type="region of interest" description="Disordered" evidence="1">
    <location>
        <begin position="306"/>
        <end position="663"/>
    </location>
</feature>
<feature type="compositionally biased region" description="Basic and acidic residues" evidence="1">
    <location>
        <begin position="213"/>
        <end position="225"/>
    </location>
</feature>
<feature type="region of interest" description="Disordered" evidence="1">
    <location>
        <begin position="735"/>
        <end position="781"/>
    </location>
</feature>
<feature type="compositionally biased region" description="Polar residues" evidence="1">
    <location>
        <begin position="653"/>
        <end position="663"/>
    </location>
</feature>
<feature type="compositionally biased region" description="Polar residues" evidence="1">
    <location>
        <begin position="165"/>
        <end position="176"/>
    </location>
</feature>
<reference evidence="2 3" key="1">
    <citation type="submission" date="2014-09" db="EMBL/GenBank/DDBJ databases">
        <authorList>
            <person name="Magalhaes I.L.F."/>
            <person name="Oliveira U."/>
            <person name="Santos F.R."/>
            <person name="Vidigal T.H.D.A."/>
            <person name="Brescovit A.D."/>
            <person name="Santos A.J."/>
        </authorList>
    </citation>
    <scope>NUCLEOTIDE SEQUENCE [LARGE SCALE GENOMIC DNA]</scope>
</reference>
<feature type="compositionally biased region" description="Polar residues" evidence="1">
    <location>
        <begin position="127"/>
        <end position="145"/>
    </location>
</feature>
<feature type="compositionally biased region" description="Basic and acidic residues" evidence="1">
    <location>
        <begin position="573"/>
        <end position="585"/>
    </location>
</feature>
<feature type="compositionally biased region" description="Polar residues" evidence="1">
    <location>
        <begin position="517"/>
        <end position="526"/>
    </location>
</feature>
<feature type="compositionally biased region" description="Basic and acidic residues" evidence="1">
    <location>
        <begin position="414"/>
        <end position="431"/>
    </location>
</feature>
<feature type="compositionally biased region" description="Polar residues" evidence="1">
    <location>
        <begin position="39"/>
        <end position="48"/>
    </location>
</feature>
<feature type="compositionally biased region" description="Polar residues" evidence="1">
    <location>
        <begin position="195"/>
        <end position="205"/>
    </location>
</feature>
<dbReference type="AlphaFoldDB" id="A0A0P1BNW3"/>
<feature type="compositionally biased region" description="Polar residues" evidence="1">
    <location>
        <begin position="629"/>
        <end position="644"/>
    </location>
</feature>
<feature type="compositionally biased region" description="Polar residues" evidence="1">
    <location>
        <begin position="230"/>
        <end position="240"/>
    </location>
</feature>
<feature type="compositionally biased region" description="Low complexity" evidence="1">
    <location>
        <begin position="586"/>
        <end position="604"/>
    </location>
</feature>
<sequence>MRSYEIEQAAHAFRARLELASLKAARGWAALNVEELDGSTPTTSSFAQISEPLAGNRASSKAAEELDMSASAETGARISGSEQGGRIGLGIGPTAPHGVHINSPSRDQSTSGQPQHNVGAEAPATSHDVTLPSSPKQRSVTSTTTAASPDLFAMVLGDANLTLNLTKPESRSTPATPTKPLPVKGTSRTLHMLASSPQLGSTARTGGTGRIPPHFDPHNNTESHPRTPAHGSSSRRQTLASPALDSHKRAPSGTAPSTPSRGTLPNGHAASSLAYDLGLARESGTPKRTGPLNSEEFGDLSVRAKQQGRVSVRKEGLVNQNQTETDRVAAVLASMADKRADSSMSPPSKPREMTPGRAPFGSGGAITRANGSFADPNSFTPRGRTPSGDPHTPSMRSKGGAVIGKSPSGPHSVKHSESPRSRYRPHEHEDGETAAQLMLYLAHSPSPAQEAKFKGATPSLRNDLRPSATSQRLAHAVVNRSSESSAEGAVRARSTIGRALWSDSEDEPNSDGMLASEPSSQESTASRLAPAAPLSFDALPRSRNGIDHIATGQMAEAAFQDGDKLSQGVGDADGDHDMSEPERRSSTASMSTSPDRSSSSQRAPTTPPRVLEAPTTPGAPGPKRAVDLTNPSDFSLQDFLNVSPSPKPRSRLHSGQFTPSSTQLEGGVWLDAPTSSWNLGHGDEGVQGGPDSLATMLNTQLQNGVPLRAHATPPRPLRSRFSTLDHSQDGFRSLLDSGFSMSGAGHLHKSPRLREMGEEEDTPSKKRRRIGLFPLNEEASE</sequence>
<accession>A0A0P1BNW3</accession>
<evidence type="ECO:0000256" key="1">
    <source>
        <dbReference type="SAM" id="MobiDB-lite"/>
    </source>
</evidence>
<dbReference type="Proteomes" id="UP000054845">
    <property type="component" value="Unassembled WGS sequence"/>
</dbReference>
<protein>
    <submittedName>
        <fullName evidence="2">Uncharacterized protein</fullName>
    </submittedName>
</protein>
<feature type="region of interest" description="Disordered" evidence="1">
    <location>
        <begin position="37"/>
        <end position="145"/>
    </location>
</feature>
<name>A0A0P1BNW3_9BASI</name>
<evidence type="ECO:0000313" key="2">
    <source>
        <dbReference type="EMBL" id="CEH17428.1"/>
    </source>
</evidence>
<feature type="compositionally biased region" description="Gly residues" evidence="1">
    <location>
        <begin position="82"/>
        <end position="91"/>
    </location>
</feature>
<evidence type="ECO:0000313" key="3">
    <source>
        <dbReference type="Proteomes" id="UP000054845"/>
    </source>
</evidence>
<dbReference type="OrthoDB" id="3366517at2759"/>
<feature type="compositionally biased region" description="Polar residues" evidence="1">
    <location>
        <begin position="102"/>
        <end position="116"/>
    </location>
</feature>
<proteinExistence type="predicted"/>
<organism evidence="2 3">
    <name type="scientific">Ceraceosorus bombacis</name>
    <dbReference type="NCBI Taxonomy" id="401625"/>
    <lineage>
        <taxon>Eukaryota</taxon>
        <taxon>Fungi</taxon>
        <taxon>Dikarya</taxon>
        <taxon>Basidiomycota</taxon>
        <taxon>Ustilaginomycotina</taxon>
        <taxon>Exobasidiomycetes</taxon>
        <taxon>Ceraceosorales</taxon>
        <taxon>Ceraceosoraceae</taxon>
        <taxon>Ceraceosorus</taxon>
    </lineage>
</organism>
<dbReference type="EMBL" id="CCYA01000254">
    <property type="protein sequence ID" value="CEH17428.1"/>
    <property type="molecule type" value="Genomic_DNA"/>
</dbReference>
<feature type="region of interest" description="Disordered" evidence="1">
    <location>
        <begin position="165"/>
        <end position="269"/>
    </location>
</feature>